<name>A0A327MH66_9PROT</name>
<dbReference type="Proteomes" id="UP000249065">
    <property type="component" value="Unassembled WGS sequence"/>
</dbReference>
<accession>A0A327MH66</accession>
<dbReference type="Pfam" id="PF11339">
    <property type="entry name" value="DUF3141"/>
    <property type="match status" value="1"/>
</dbReference>
<organism evidence="2 3">
    <name type="scientific">Roseicella frigidaeris</name>
    <dbReference type="NCBI Taxonomy" id="2230885"/>
    <lineage>
        <taxon>Bacteria</taxon>
        <taxon>Pseudomonadati</taxon>
        <taxon>Pseudomonadota</taxon>
        <taxon>Alphaproteobacteria</taxon>
        <taxon>Acetobacterales</taxon>
        <taxon>Roseomonadaceae</taxon>
        <taxon>Roseicella</taxon>
    </lineage>
</organism>
<comment type="caution">
    <text evidence="2">The sequence shown here is derived from an EMBL/GenBank/DDBJ whole genome shotgun (WGS) entry which is preliminary data.</text>
</comment>
<keyword evidence="3" id="KW-1185">Reference proteome</keyword>
<dbReference type="AlphaFoldDB" id="A0A327MH66"/>
<evidence type="ECO:0000256" key="1">
    <source>
        <dbReference type="SAM" id="MobiDB-lite"/>
    </source>
</evidence>
<dbReference type="InterPro" id="IPR051321">
    <property type="entry name" value="PHA/PHB_synthase"/>
</dbReference>
<gene>
    <name evidence="2" type="ORF">DOO78_07980</name>
</gene>
<dbReference type="Gene3D" id="3.40.50.1820">
    <property type="entry name" value="alpha/beta hydrolase"/>
    <property type="match status" value="1"/>
</dbReference>
<dbReference type="PANTHER" id="PTHR36837">
    <property type="entry name" value="POLY(3-HYDROXYALKANOATE) POLYMERASE SUBUNIT PHAC"/>
    <property type="match status" value="1"/>
</dbReference>
<dbReference type="OrthoDB" id="7231451at2"/>
<sequence length="764" mass="82947">MDQRGPWIAPGEAGAELWRQGFSYMVDAWQRGVLNLDVLRQRGNRYHAERNKRAPNVLAFEYEVVLDGQDLERPVNYLLLRILPPPGLAIDPRKPPFVIVDPRAGQGPGIGGFKADSEIGVALRAGHACYLVSFLRHPVPGQTLEDVLMAELRFVEHVGQAHPEASSKPVVIGNCQAGWQTMMAAAIRPELFGPIIVAGAPLSYWAGTHGKDPMRYSGGLLGGSWLTALTSDLGHGLFDGAWLVQNFEGLNPANTLWGKQYGLYAKVDTEAPRYLAFEHWWGSHVLLNAAEIQFIVDNLFIGNKLATAELVTREGTRIDLRNIRSPIVVFCSKGDNITPPPQALGWITDLYGGIEDIQANGQTIVYAVHESVGHLGIFVSGKVARKEHSEFATNIDFIEVLPPGLYEAEIEHAAPGAPGADPATGDYIARFAARDLGDIDAIVGGGEAEERRFATVAQVSRANLGLYRSLVQPMIQPWTSDASAEWLRRMHPLRLGYELFSDHNPLMAPVAALAAELRKHRHQAAADNPFLAWQGMVSAQIEAGLDRYRELRDRTAEAVFDATYGNPVLQALAGLRADDAPPRPHPGETPERRAAIARHLAALRGRLAAGGLREAVLRSLLYVGLSQRVADERSFKLMQRIRADIGDEMPLLGMKQVVREQFFLLRLDQEAALAALPHLLEGVPAAAVRSAGEQIRRIALAAGPLDGEAAERLRAMEAIFAAAAAPGEAATAPAAAITGDAPRMAALRPTDEAAAPVTTPRRGR</sequence>
<reference evidence="3" key="1">
    <citation type="submission" date="2018-06" db="EMBL/GenBank/DDBJ databases">
        <authorList>
            <person name="Khan S.A."/>
        </authorList>
    </citation>
    <scope>NUCLEOTIDE SEQUENCE [LARGE SCALE GENOMIC DNA]</scope>
    <source>
        <strain evidence="3">DB-1506</strain>
    </source>
</reference>
<dbReference type="SUPFAM" id="SSF53474">
    <property type="entry name" value="alpha/beta-Hydrolases"/>
    <property type="match status" value="1"/>
</dbReference>
<dbReference type="InterPro" id="IPR029058">
    <property type="entry name" value="AB_hydrolase_fold"/>
</dbReference>
<feature type="region of interest" description="Disordered" evidence="1">
    <location>
        <begin position="743"/>
        <end position="764"/>
    </location>
</feature>
<proteinExistence type="predicted"/>
<dbReference type="InterPro" id="IPR024501">
    <property type="entry name" value="DUF3141"/>
</dbReference>
<dbReference type="PANTHER" id="PTHR36837:SF2">
    <property type="entry name" value="POLY(3-HYDROXYALKANOATE) POLYMERASE SUBUNIT PHAC"/>
    <property type="match status" value="1"/>
</dbReference>
<dbReference type="RefSeq" id="WP_111469216.1">
    <property type="nucleotide sequence ID" value="NZ_QLIX01000004.1"/>
</dbReference>
<protein>
    <submittedName>
        <fullName evidence="2">3-hydroxyalkanoate synthetase</fullName>
    </submittedName>
</protein>
<evidence type="ECO:0000313" key="3">
    <source>
        <dbReference type="Proteomes" id="UP000249065"/>
    </source>
</evidence>
<evidence type="ECO:0000313" key="2">
    <source>
        <dbReference type="EMBL" id="RAI59528.1"/>
    </source>
</evidence>
<dbReference type="EMBL" id="QLIX01000004">
    <property type="protein sequence ID" value="RAI59528.1"/>
    <property type="molecule type" value="Genomic_DNA"/>
</dbReference>